<evidence type="ECO:0000313" key="2">
    <source>
        <dbReference type="EMBL" id="KAH3814211.1"/>
    </source>
</evidence>
<comment type="caution">
    <text evidence="2">The sequence shown here is derived from an EMBL/GenBank/DDBJ whole genome shotgun (WGS) entry which is preliminary data.</text>
</comment>
<evidence type="ECO:0000256" key="1">
    <source>
        <dbReference type="SAM" id="MobiDB-lite"/>
    </source>
</evidence>
<reference evidence="2" key="2">
    <citation type="submission" date="2020-11" db="EMBL/GenBank/DDBJ databases">
        <authorList>
            <person name="McCartney M.A."/>
            <person name="Auch B."/>
            <person name="Kono T."/>
            <person name="Mallez S."/>
            <person name="Becker A."/>
            <person name="Gohl D.M."/>
            <person name="Silverstein K.A.T."/>
            <person name="Koren S."/>
            <person name="Bechman K.B."/>
            <person name="Herman A."/>
            <person name="Abrahante J.E."/>
            <person name="Garbe J."/>
        </authorList>
    </citation>
    <scope>NUCLEOTIDE SEQUENCE</scope>
    <source>
        <strain evidence="2">Duluth1</strain>
        <tissue evidence="2">Whole animal</tissue>
    </source>
</reference>
<dbReference type="Proteomes" id="UP000828390">
    <property type="component" value="Unassembled WGS sequence"/>
</dbReference>
<dbReference type="AlphaFoldDB" id="A0A9D4GEW9"/>
<reference evidence="2" key="1">
    <citation type="journal article" date="2019" name="bioRxiv">
        <title>The Genome of the Zebra Mussel, Dreissena polymorpha: A Resource for Invasive Species Research.</title>
        <authorList>
            <person name="McCartney M.A."/>
            <person name="Auch B."/>
            <person name="Kono T."/>
            <person name="Mallez S."/>
            <person name="Zhang Y."/>
            <person name="Obille A."/>
            <person name="Becker A."/>
            <person name="Abrahante J.E."/>
            <person name="Garbe J."/>
            <person name="Badalamenti J.P."/>
            <person name="Herman A."/>
            <person name="Mangelson H."/>
            <person name="Liachko I."/>
            <person name="Sullivan S."/>
            <person name="Sone E.D."/>
            <person name="Koren S."/>
            <person name="Silverstein K.A.T."/>
            <person name="Beckman K.B."/>
            <person name="Gohl D.M."/>
        </authorList>
    </citation>
    <scope>NUCLEOTIDE SEQUENCE</scope>
    <source>
        <strain evidence="2">Duluth1</strain>
        <tissue evidence="2">Whole animal</tissue>
    </source>
</reference>
<proteinExistence type="predicted"/>
<organism evidence="2 3">
    <name type="scientific">Dreissena polymorpha</name>
    <name type="common">Zebra mussel</name>
    <name type="synonym">Mytilus polymorpha</name>
    <dbReference type="NCBI Taxonomy" id="45954"/>
    <lineage>
        <taxon>Eukaryota</taxon>
        <taxon>Metazoa</taxon>
        <taxon>Spiralia</taxon>
        <taxon>Lophotrochozoa</taxon>
        <taxon>Mollusca</taxon>
        <taxon>Bivalvia</taxon>
        <taxon>Autobranchia</taxon>
        <taxon>Heteroconchia</taxon>
        <taxon>Euheterodonta</taxon>
        <taxon>Imparidentia</taxon>
        <taxon>Neoheterodontei</taxon>
        <taxon>Myida</taxon>
        <taxon>Dreissenoidea</taxon>
        <taxon>Dreissenidae</taxon>
        <taxon>Dreissena</taxon>
    </lineage>
</organism>
<feature type="region of interest" description="Disordered" evidence="1">
    <location>
        <begin position="41"/>
        <end position="67"/>
    </location>
</feature>
<evidence type="ECO:0000313" key="3">
    <source>
        <dbReference type="Proteomes" id="UP000828390"/>
    </source>
</evidence>
<accession>A0A9D4GEW9</accession>
<feature type="compositionally biased region" description="Polar residues" evidence="1">
    <location>
        <begin position="55"/>
        <end position="67"/>
    </location>
</feature>
<gene>
    <name evidence="2" type="ORF">DPMN_142705</name>
</gene>
<name>A0A9D4GEW9_DREPO</name>
<protein>
    <submittedName>
        <fullName evidence="2">Uncharacterized protein</fullName>
    </submittedName>
</protein>
<sequence length="67" mass="7620">MDAAYVVHIDAEGISNEAYRQAQRNDGLHFICRQCEERNWPEISDTDADEDERALTTTDQQSMGNST</sequence>
<dbReference type="EMBL" id="JAIWYP010000006">
    <property type="protein sequence ID" value="KAH3814211.1"/>
    <property type="molecule type" value="Genomic_DNA"/>
</dbReference>
<keyword evidence="3" id="KW-1185">Reference proteome</keyword>